<feature type="transmembrane region" description="Helical" evidence="8">
    <location>
        <begin position="269"/>
        <end position="288"/>
    </location>
</feature>
<dbReference type="InterPro" id="IPR020846">
    <property type="entry name" value="MFS_dom"/>
</dbReference>
<dbReference type="PANTHER" id="PTHR43124">
    <property type="entry name" value="PURINE EFFLUX PUMP PBUE"/>
    <property type="match status" value="1"/>
</dbReference>
<evidence type="ECO:0000313" key="10">
    <source>
        <dbReference type="EMBL" id="AEI41635.1"/>
    </source>
</evidence>
<feature type="transmembrane region" description="Helical" evidence="8">
    <location>
        <begin position="201"/>
        <end position="227"/>
    </location>
</feature>
<feature type="transmembrane region" description="Helical" evidence="8">
    <location>
        <begin position="155"/>
        <end position="173"/>
    </location>
</feature>
<protein>
    <submittedName>
        <fullName evidence="10">Multidrug resistance protein</fullName>
    </submittedName>
</protein>
<feature type="transmembrane region" description="Helical" evidence="8">
    <location>
        <begin position="83"/>
        <end position="109"/>
    </location>
</feature>
<evidence type="ECO:0000256" key="8">
    <source>
        <dbReference type="SAM" id="Phobius"/>
    </source>
</evidence>
<evidence type="ECO:0000256" key="6">
    <source>
        <dbReference type="ARBA" id="ARBA00023136"/>
    </source>
</evidence>
<proteinExistence type="predicted"/>
<reference evidence="11" key="1">
    <citation type="submission" date="2011-06" db="EMBL/GenBank/DDBJ databases">
        <title>Complete genome sequence of Paenibacillus mucilaginosus KNP414.</title>
        <authorList>
            <person name="Wang J."/>
            <person name="Hu S."/>
            <person name="Hu X."/>
            <person name="Zhang B."/>
            <person name="Dong D."/>
            <person name="Zhang S."/>
            <person name="Zhao K."/>
            <person name="Wu D."/>
        </authorList>
    </citation>
    <scope>NUCLEOTIDE SEQUENCE [LARGE SCALE GENOMIC DNA]</scope>
    <source>
        <strain evidence="11">KNP414</strain>
    </source>
</reference>
<dbReference type="PROSITE" id="PS00217">
    <property type="entry name" value="SUGAR_TRANSPORT_2"/>
    <property type="match status" value="1"/>
</dbReference>
<dbReference type="RefSeq" id="WP_013916794.1">
    <property type="nucleotide sequence ID" value="NC_015690.1"/>
</dbReference>
<dbReference type="SUPFAM" id="SSF103473">
    <property type="entry name" value="MFS general substrate transporter"/>
    <property type="match status" value="1"/>
</dbReference>
<feature type="region of interest" description="Disordered" evidence="7">
    <location>
        <begin position="383"/>
        <end position="424"/>
    </location>
</feature>
<feature type="transmembrane region" description="Helical" evidence="8">
    <location>
        <begin position="239"/>
        <end position="257"/>
    </location>
</feature>
<feature type="transmembrane region" description="Helical" evidence="8">
    <location>
        <begin position="335"/>
        <end position="353"/>
    </location>
</feature>
<dbReference type="GO" id="GO:0022857">
    <property type="term" value="F:transmembrane transporter activity"/>
    <property type="evidence" value="ECO:0007669"/>
    <property type="project" value="InterPro"/>
</dbReference>
<keyword evidence="4 8" id="KW-0812">Transmembrane</keyword>
<feature type="transmembrane region" description="Helical" evidence="8">
    <location>
        <begin position="294"/>
        <end position="314"/>
    </location>
</feature>
<dbReference type="InterPro" id="IPR005829">
    <property type="entry name" value="Sugar_transporter_CS"/>
</dbReference>
<evidence type="ECO:0000313" key="11">
    <source>
        <dbReference type="Proteomes" id="UP000006620"/>
    </source>
</evidence>
<dbReference type="KEGG" id="pms:KNP414_03077"/>
<dbReference type="InterPro" id="IPR050189">
    <property type="entry name" value="MFS_Efflux_Transporters"/>
</dbReference>
<keyword evidence="2" id="KW-0813">Transport</keyword>
<evidence type="ECO:0000256" key="2">
    <source>
        <dbReference type="ARBA" id="ARBA00022448"/>
    </source>
</evidence>
<gene>
    <name evidence="10" type="ordered locus">KNP414_03077</name>
</gene>
<keyword evidence="6 8" id="KW-0472">Membrane</keyword>
<feature type="transmembrane region" description="Helical" evidence="8">
    <location>
        <begin position="20"/>
        <end position="44"/>
    </location>
</feature>
<dbReference type="CDD" id="cd17474">
    <property type="entry name" value="MFS_YfmO_like"/>
    <property type="match status" value="1"/>
</dbReference>
<dbReference type="PROSITE" id="PS00216">
    <property type="entry name" value="SUGAR_TRANSPORT_1"/>
    <property type="match status" value="1"/>
</dbReference>
<evidence type="ECO:0000256" key="7">
    <source>
        <dbReference type="SAM" id="MobiDB-lite"/>
    </source>
</evidence>
<dbReference type="GO" id="GO:0005886">
    <property type="term" value="C:plasma membrane"/>
    <property type="evidence" value="ECO:0007669"/>
    <property type="project" value="UniProtKB-SubCell"/>
</dbReference>
<evidence type="ECO:0000256" key="3">
    <source>
        <dbReference type="ARBA" id="ARBA00022475"/>
    </source>
</evidence>
<dbReference type="AlphaFoldDB" id="F8FAZ2"/>
<name>F8FAZ2_PAEMK</name>
<evidence type="ECO:0000256" key="1">
    <source>
        <dbReference type="ARBA" id="ARBA00004651"/>
    </source>
</evidence>
<organism evidence="10 11">
    <name type="scientific">Paenibacillus mucilaginosus (strain KNP414)</name>
    <dbReference type="NCBI Taxonomy" id="1036673"/>
    <lineage>
        <taxon>Bacteria</taxon>
        <taxon>Bacillati</taxon>
        <taxon>Bacillota</taxon>
        <taxon>Bacilli</taxon>
        <taxon>Bacillales</taxon>
        <taxon>Paenibacillaceae</taxon>
        <taxon>Paenibacillus</taxon>
    </lineage>
</organism>
<dbReference type="Pfam" id="PF07690">
    <property type="entry name" value="MFS_1"/>
    <property type="match status" value="1"/>
</dbReference>
<dbReference type="PROSITE" id="PS50850">
    <property type="entry name" value="MFS"/>
    <property type="match status" value="1"/>
</dbReference>
<evidence type="ECO:0000259" key="9">
    <source>
        <dbReference type="PROSITE" id="PS50850"/>
    </source>
</evidence>
<sequence length="424" mass="44964">MTLGNSMLIPTLPLMKRELAVTSFQISLIITLYSVVAIVLIPIAGYMSDRFGRKKIIIPSLFIAAVGGLLCGTAHWFAGAYTFAVILIGRCIQGIGAAGGLPIVLPLVGDMFKKEEDVSKGLGVVETSNTFGKVLSPIAGSLLALLSWYAVFLSIPVLCLISILLVAFLVKVPPAAEDKEKPKFSAFLHSLVNIAKEKGRWLGAIFLIGIIGMFVLFAVLFYLSTLLEELYGIDGVPKGGLLAVPLSALCLASYLTGKWIGEDKPRMKWVTVIGLTILTASMLFMAWFGITTLWLLLLVVGIGGIGIGTALPCLDALITEGIDKEQRGTVSSVYSSMRFIGVAAGPPLMSIGMKWPTAALFYSLAGVSILGVLTALFAIRPKQKGPKASGGSKQAKEQTETIAVFKPAGVRDMPGNIKGTAPES</sequence>
<feature type="domain" description="Major facilitator superfamily (MFS) profile" evidence="9">
    <location>
        <begin position="1"/>
        <end position="383"/>
    </location>
</feature>
<evidence type="ECO:0000256" key="4">
    <source>
        <dbReference type="ARBA" id="ARBA00022692"/>
    </source>
</evidence>
<dbReference type="PATRIC" id="fig|1036673.3.peg.2824"/>
<dbReference type="HOGENOM" id="CLU_001265_10_6_9"/>
<keyword evidence="5 8" id="KW-1133">Transmembrane helix</keyword>
<accession>F8FAZ2</accession>
<dbReference type="InterPro" id="IPR036259">
    <property type="entry name" value="MFS_trans_sf"/>
</dbReference>
<dbReference type="InterPro" id="IPR011701">
    <property type="entry name" value="MFS"/>
</dbReference>
<keyword evidence="3" id="KW-1003">Cell membrane</keyword>
<feature type="transmembrane region" description="Helical" evidence="8">
    <location>
        <begin position="359"/>
        <end position="379"/>
    </location>
</feature>
<dbReference type="EMBL" id="CP002869">
    <property type="protein sequence ID" value="AEI41635.1"/>
    <property type="molecule type" value="Genomic_DNA"/>
</dbReference>
<dbReference type="Gene3D" id="1.20.1250.20">
    <property type="entry name" value="MFS general substrate transporter like domains"/>
    <property type="match status" value="1"/>
</dbReference>
<feature type="transmembrane region" description="Helical" evidence="8">
    <location>
        <begin position="56"/>
        <end position="77"/>
    </location>
</feature>
<comment type="subcellular location">
    <subcellularLocation>
        <location evidence="1">Cell membrane</location>
        <topology evidence="1">Multi-pass membrane protein</topology>
    </subcellularLocation>
</comment>
<reference evidence="10 11" key="2">
    <citation type="journal article" date="2013" name="Genome Announc.">
        <title>Genome Sequence of Growth-Improving Paenibacillus mucilaginosus Strain KNP414.</title>
        <authorList>
            <person name="Lu J.J."/>
            <person name="Wang J.F."/>
            <person name="Hu X.F."/>
        </authorList>
    </citation>
    <scope>NUCLEOTIDE SEQUENCE [LARGE SCALE GENOMIC DNA]</scope>
    <source>
        <strain evidence="10 11">KNP414</strain>
    </source>
</reference>
<dbReference type="Proteomes" id="UP000006620">
    <property type="component" value="Chromosome"/>
</dbReference>
<evidence type="ECO:0000256" key="5">
    <source>
        <dbReference type="ARBA" id="ARBA00022989"/>
    </source>
</evidence>
<dbReference type="PANTHER" id="PTHR43124:SF3">
    <property type="entry name" value="CHLORAMPHENICOL EFFLUX PUMP RV0191"/>
    <property type="match status" value="1"/>
</dbReference>